<dbReference type="AlphaFoldDB" id="A0A0V1JYR3"/>
<accession>A0A0V1JYR3</accession>
<evidence type="ECO:0000313" key="2">
    <source>
        <dbReference type="Proteomes" id="UP000054826"/>
    </source>
</evidence>
<evidence type="ECO:0000313" key="1">
    <source>
        <dbReference type="EMBL" id="KRZ40135.1"/>
    </source>
</evidence>
<sequence length="172" mass="19120">MPALKASFSRRSEALAWFTPATDTSVLRCADSTKNAPAVTPAARNSFNRSCRLLPLRMVHIKGEASGSQSVGRDPLVVHSFYINIWKSTDEEIDIPHLSLLPEKFNKIDVINLLIFDVDVLSLSPCSHAVQMMIIATWHSTTRTAANSHLSVTISSTKDAPLRAYFFILYRC</sequence>
<gene>
    <name evidence="1" type="ORF">T4C_13755</name>
</gene>
<organism evidence="1 2">
    <name type="scientific">Trichinella pseudospiralis</name>
    <name type="common">Parasitic roundworm</name>
    <dbReference type="NCBI Taxonomy" id="6337"/>
    <lineage>
        <taxon>Eukaryota</taxon>
        <taxon>Metazoa</taxon>
        <taxon>Ecdysozoa</taxon>
        <taxon>Nematoda</taxon>
        <taxon>Enoplea</taxon>
        <taxon>Dorylaimia</taxon>
        <taxon>Trichinellida</taxon>
        <taxon>Trichinellidae</taxon>
        <taxon>Trichinella</taxon>
    </lineage>
</organism>
<protein>
    <submittedName>
        <fullName evidence="1">Uncharacterized protein</fullName>
    </submittedName>
</protein>
<reference evidence="1 2" key="1">
    <citation type="submission" date="2015-01" db="EMBL/GenBank/DDBJ databases">
        <title>Evolution of Trichinella species and genotypes.</title>
        <authorList>
            <person name="Korhonen P.K."/>
            <person name="Edoardo P."/>
            <person name="Giuseppe L.R."/>
            <person name="Gasser R.B."/>
        </authorList>
    </citation>
    <scope>NUCLEOTIDE SEQUENCE [LARGE SCALE GENOMIC DNA]</scope>
    <source>
        <strain evidence="1">ISS176</strain>
    </source>
</reference>
<proteinExistence type="predicted"/>
<dbReference type="EMBL" id="JYDV01000029">
    <property type="protein sequence ID" value="KRZ40135.1"/>
    <property type="molecule type" value="Genomic_DNA"/>
</dbReference>
<comment type="caution">
    <text evidence="1">The sequence shown here is derived from an EMBL/GenBank/DDBJ whole genome shotgun (WGS) entry which is preliminary data.</text>
</comment>
<dbReference type="Proteomes" id="UP000054826">
    <property type="component" value="Unassembled WGS sequence"/>
</dbReference>
<name>A0A0V1JYR3_TRIPS</name>